<dbReference type="EMBL" id="KY774314">
    <property type="protein sequence ID" value="ART30497.1"/>
    <property type="molecule type" value="Genomic_DNA"/>
</dbReference>
<reference evidence="2" key="1">
    <citation type="submission" date="2017-03" db="EMBL/GenBank/DDBJ databases">
        <title>The mitochondrial genome of the carnivorous plant Utricularia reniformis (Lentibulariaceae): structure, comparative analysis and evolutionary landmarks.</title>
        <authorList>
            <person name="Silva S.R."/>
            <person name="Alvarenga D.O."/>
            <person name="Michael T.P."/>
            <person name="Miranda V.F.O."/>
            <person name="Varani A.M."/>
        </authorList>
    </citation>
    <scope>NUCLEOTIDE SEQUENCE</scope>
</reference>
<name>A0A1Y0AZA8_9LAMI</name>
<evidence type="ECO:0000313" key="2">
    <source>
        <dbReference type="EMBL" id="ART30497.1"/>
    </source>
</evidence>
<organism evidence="2">
    <name type="scientific">Utricularia reniformis</name>
    <dbReference type="NCBI Taxonomy" id="192314"/>
    <lineage>
        <taxon>Eukaryota</taxon>
        <taxon>Viridiplantae</taxon>
        <taxon>Streptophyta</taxon>
        <taxon>Embryophyta</taxon>
        <taxon>Tracheophyta</taxon>
        <taxon>Spermatophyta</taxon>
        <taxon>Magnoliopsida</taxon>
        <taxon>eudicotyledons</taxon>
        <taxon>Gunneridae</taxon>
        <taxon>Pentapetalae</taxon>
        <taxon>asterids</taxon>
        <taxon>lamiids</taxon>
        <taxon>Lamiales</taxon>
        <taxon>Lentibulariaceae</taxon>
        <taxon>Utricularia</taxon>
    </lineage>
</organism>
<feature type="region of interest" description="Disordered" evidence="1">
    <location>
        <begin position="43"/>
        <end position="66"/>
    </location>
</feature>
<evidence type="ECO:0000256" key="1">
    <source>
        <dbReference type="SAM" id="MobiDB-lite"/>
    </source>
</evidence>
<keyword evidence="2" id="KW-0496">Mitochondrion</keyword>
<gene>
    <name evidence="2" type="ORF">AEK19_MT0219</name>
</gene>
<feature type="compositionally biased region" description="Basic residues" evidence="1">
    <location>
        <begin position="1"/>
        <end position="16"/>
    </location>
</feature>
<geneLocation type="mitochondrion" evidence="2"/>
<feature type="compositionally biased region" description="Polar residues" evidence="1">
    <location>
        <begin position="57"/>
        <end position="66"/>
    </location>
</feature>
<sequence>MSRVHLRSSMPHHRVSAKSGQEDLKETKDTFFHFRLTNGTRKILVQRKSEKARRTHSNNSIPALNS</sequence>
<dbReference type="AlphaFoldDB" id="A0A1Y0AZA8"/>
<accession>A0A1Y0AZA8</accession>
<protein>
    <submittedName>
        <fullName evidence="2">Uncharacterized protein</fullName>
    </submittedName>
</protein>
<feature type="region of interest" description="Disordered" evidence="1">
    <location>
        <begin position="1"/>
        <end position="24"/>
    </location>
</feature>
<proteinExistence type="predicted"/>